<dbReference type="GO" id="GO:0016509">
    <property type="term" value="F:long-chain (3S)-3-hydroxyacyl-CoA dehydrogenase (NAD+) activity"/>
    <property type="evidence" value="ECO:0007669"/>
    <property type="project" value="UniProtKB-EC"/>
</dbReference>
<dbReference type="SUPFAM" id="SSF52096">
    <property type="entry name" value="ClpP/crotonase"/>
    <property type="match status" value="1"/>
</dbReference>
<comment type="catalytic activity">
    <reaction evidence="33">
        <text>(3S)-3-hydroxydodecanoyl-CoA + NAD(+) = 3-oxododecanoyl-CoA + NADH + H(+)</text>
        <dbReference type="Rhea" id="RHEA:31179"/>
        <dbReference type="ChEBI" id="CHEBI:15378"/>
        <dbReference type="ChEBI" id="CHEBI:57540"/>
        <dbReference type="ChEBI" id="CHEBI:57945"/>
        <dbReference type="ChEBI" id="CHEBI:62558"/>
        <dbReference type="ChEBI" id="CHEBI:62615"/>
    </reaction>
    <physiologicalReaction direction="left-to-right" evidence="33">
        <dbReference type="Rhea" id="RHEA:31180"/>
    </physiologicalReaction>
</comment>
<comment type="catalytic activity">
    <reaction evidence="34">
        <text>1'-[1,2-di-(9Z,12Z-octadecadienoyl)-sn-glycero-3-phospho]-3'-[1-(9Z,12Z-octadecadienoyl)-sn-glycero-3-phospho]-glycerol + hexadecanoyl-CoA = 1'-[1,2-di-(9Z,12Z-octadecadienoyl)-sn-glycero-3-phospho]-3'-[1-(9Z,12Z-octadecadienoyl)-2-hexadecanoyl-sn-glycero-3-phospho]-glycerol + CoA</text>
        <dbReference type="Rhea" id="RHEA:43680"/>
        <dbReference type="ChEBI" id="CHEBI:57287"/>
        <dbReference type="ChEBI" id="CHEBI:57379"/>
        <dbReference type="ChEBI" id="CHEBI:83580"/>
        <dbReference type="ChEBI" id="CHEBI:83583"/>
    </reaction>
    <physiologicalReaction direction="left-to-right" evidence="34">
        <dbReference type="Rhea" id="RHEA:43681"/>
    </physiologicalReaction>
</comment>
<evidence type="ECO:0000256" key="33">
    <source>
        <dbReference type="ARBA" id="ARBA00052945"/>
    </source>
</evidence>
<evidence type="ECO:0000256" key="14">
    <source>
        <dbReference type="ARBA" id="ARBA00023002"/>
    </source>
</evidence>
<comment type="catalytic activity">
    <reaction evidence="32">
        <text>1'-[1,2-di-(9Z,12Z-octadecadienoyl)-sn-glycero-3-phospho]-3'-[1-(9Z,12Z-octadecadienoyl)-sn-glycero-3-phospho]-glycerol + (9Z)-octadecenoyl-CoA = 1'-[1,2-di-(9Z,12Z-octadecadienoyl)-sn-glycero-3-phospho]-3'-[1-(9Z,12Z-octadecadienoyl)-2-(9Z-octadecenoyl)-sn-glycero-3-phospho]-glycerol + CoA</text>
        <dbReference type="Rhea" id="RHEA:43676"/>
        <dbReference type="ChEBI" id="CHEBI:57287"/>
        <dbReference type="ChEBI" id="CHEBI:57387"/>
        <dbReference type="ChEBI" id="CHEBI:83580"/>
        <dbReference type="ChEBI" id="CHEBI:83582"/>
    </reaction>
    <physiologicalReaction direction="left-to-right" evidence="32">
        <dbReference type="Rhea" id="RHEA:43677"/>
    </physiologicalReaction>
</comment>
<comment type="catalytic activity">
    <reaction evidence="22">
        <text>(3S)-hydroxyhexadecanoyl-CoA + NAD(+) = 3-oxohexadecanoyl-CoA + NADH + H(+)</text>
        <dbReference type="Rhea" id="RHEA:31159"/>
        <dbReference type="ChEBI" id="CHEBI:15378"/>
        <dbReference type="ChEBI" id="CHEBI:57349"/>
        <dbReference type="ChEBI" id="CHEBI:57540"/>
        <dbReference type="ChEBI" id="CHEBI:57945"/>
        <dbReference type="ChEBI" id="CHEBI:62613"/>
    </reaction>
    <physiologicalReaction direction="left-to-right" evidence="22">
        <dbReference type="Rhea" id="RHEA:31160"/>
    </physiologicalReaction>
</comment>
<keyword evidence="17" id="KW-0496">Mitochondrion</keyword>
<keyword evidence="18" id="KW-0472">Membrane</keyword>
<evidence type="ECO:0000256" key="5">
    <source>
        <dbReference type="ARBA" id="ARBA00008750"/>
    </source>
</evidence>
<comment type="catalytic activity">
    <reaction evidence="24">
        <text>a (3S)-3-hydroxyacyl-CoA + NAD(+) = a 3-oxoacyl-CoA + NADH + H(+)</text>
        <dbReference type="Rhea" id="RHEA:22432"/>
        <dbReference type="ChEBI" id="CHEBI:15378"/>
        <dbReference type="ChEBI" id="CHEBI:57318"/>
        <dbReference type="ChEBI" id="CHEBI:57540"/>
        <dbReference type="ChEBI" id="CHEBI:57945"/>
        <dbReference type="ChEBI" id="CHEBI:90726"/>
        <dbReference type="EC" id="1.1.1.35"/>
    </reaction>
</comment>
<comment type="catalytic activity">
    <reaction evidence="30">
        <text>(3S)-3-hydroxydodecanoyl-CoA = (2E)-dodecenoyl-CoA + H2O</text>
        <dbReference type="Rhea" id="RHEA:31075"/>
        <dbReference type="ChEBI" id="CHEBI:15377"/>
        <dbReference type="ChEBI" id="CHEBI:57330"/>
        <dbReference type="ChEBI" id="CHEBI:62558"/>
    </reaction>
    <physiologicalReaction direction="right-to-left" evidence="30">
        <dbReference type="Rhea" id="RHEA:31077"/>
    </physiologicalReaction>
</comment>
<dbReference type="FunFam" id="1.10.1040.50:FF:000002">
    <property type="entry name" value="Trifunctional enzyme subunit alpha, mitochondrial"/>
    <property type="match status" value="1"/>
</dbReference>
<evidence type="ECO:0000256" key="13">
    <source>
        <dbReference type="ARBA" id="ARBA00022990"/>
    </source>
</evidence>
<dbReference type="InterPro" id="IPR050136">
    <property type="entry name" value="FA_oxidation_alpha_subunit"/>
</dbReference>
<feature type="site" description="Important for long-chain enoyl-CoA hydratase activity" evidence="41">
    <location>
        <position position="150"/>
    </location>
</feature>
<comment type="similarity">
    <text evidence="4">In the central section; belongs to the 3-hydroxyacyl-CoA dehydrogenase family.</text>
</comment>
<evidence type="ECO:0000313" key="46">
    <source>
        <dbReference type="Proteomes" id="UP001497472"/>
    </source>
</evidence>
<keyword evidence="10" id="KW-0999">Mitochondrion inner membrane</keyword>
<evidence type="ECO:0000256" key="37">
    <source>
        <dbReference type="ARBA" id="ARBA00068347"/>
    </source>
</evidence>
<organism evidence="45 46">
    <name type="scientific">Leptosia nina</name>
    <dbReference type="NCBI Taxonomy" id="320188"/>
    <lineage>
        <taxon>Eukaryota</taxon>
        <taxon>Metazoa</taxon>
        <taxon>Ecdysozoa</taxon>
        <taxon>Arthropoda</taxon>
        <taxon>Hexapoda</taxon>
        <taxon>Insecta</taxon>
        <taxon>Pterygota</taxon>
        <taxon>Neoptera</taxon>
        <taxon>Endopterygota</taxon>
        <taxon>Lepidoptera</taxon>
        <taxon>Glossata</taxon>
        <taxon>Ditrysia</taxon>
        <taxon>Papilionoidea</taxon>
        <taxon>Pieridae</taxon>
        <taxon>Pierinae</taxon>
        <taxon>Leptosia</taxon>
    </lineage>
</organism>
<dbReference type="AlphaFoldDB" id="A0AAV1JLD4"/>
<dbReference type="EC" id="1.1.1.211" evidence="36"/>
<dbReference type="Pfam" id="PF00378">
    <property type="entry name" value="ECH_1"/>
    <property type="match status" value="1"/>
</dbReference>
<dbReference type="PANTHER" id="PTHR43612:SF3">
    <property type="entry name" value="TRIFUNCTIONAL ENZYME SUBUNIT ALPHA, MITOCHONDRIAL"/>
    <property type="match status" value="1"/>
</dbReference>
<name>A0AAV1JLD4_9NEOP</name>
<evidence type="ECO:0000256" key="41">
    <source>
        <dbReference type="PIRSR" id="PIRSR612803-2"/>
    </source>
</evidence>
<evidence type="ECO:0000256" key="15">
    <source>
        <dbReference type="ARBA" id="ARBA00023027"/>
    </source>
</evidence>
<keyword evidence="12" id="KW-0809">Transit peptide</keyword>
<keyword evidence="46" id="KW-1185">Reference proteome</keyword>
<evidence type="ECO:0000256" key="16">
    <source>
        <dbReference type="ARBA" id="ARBA00023098"/>
    </source>
</evidence>
<dbReference type="GO" id="GO:0070403">
    <property type="term" value="F:NAD+ binding"/>
    <property type="evidence" value="ECO:0007669"/>
    <property type="project" value="InterPro"/>
</dbReference>
<dbReference type="InterPro" id="IPR001753">
    <property type="entry name" value="Enoyl-CoA_hydra/iso"/>
</dbReference>
<keyword evidence="19" id="KW-0456">Lyase</keyword>
<protein>
    <recommendedName>
        <fullName evidence="37">Trifunctional enzyme subunit alpha, mitochondrial</fullName>
        <ecNumber evidence="36">1.1.1.211</ecNumber>
        <ecNumber evidence="6">4.2.1.17</ecNumber>
    </recommendedName>
    <alternativeName>
        <fullName evidence="38">Monolysocardiolipin acyltransferase</fullName>
    </alternativeName>
    <alternativeName>
        <fullName evidence="39">TP-alpha</fullName>
    </alternativeName>
</protein>
<feature type="active site" description="For hydroxyacyl-coenzyme A dehydrogenase activity" evidence="40">
    <location>
        <position position="509"/>
    </location>
</feature>
<dbReference type="SUPFAM" id="SSF48179">
    <property type="entry name" value="6-phosphogluconate dehydrogenase C-terminal domain-like"/>
    <property type="match status" value="2"/>
</dbReference>
<dbReference type="EMBL" id="CAVLEF010000040">
    <property type="protein sequence ID" value="CAK1549982.1"/>
    <property type="molecule type" value="Genomic_DNA"/>
</dbReference>
<dbReference type="InterPro" id="IPR006108">
    <property type="entry name" value="3HC_DH_C"/>
</dbReference>
<feature type="domain" description="3-hydroxyacyl-CoA dehydrogenase C-terminal" evidence="43">
    <location>
        <begin position="543"/>
        <end position="638"/>
    </location>
</feature>
<keyword evidence="7" id="KW-0488">Methylation</keyword>
<dbReference type="EC" id="4.2.1.17" evidence="6"/>
<keyword evidence="8" id="KW-0597">Phosphoprotein</keyword>
<dbReference type="PROSITE" id="PS00166">
    <property type="entry name" value="ENOYL_COA_HYDRATASE"/>
    <property type="match status" value="1"/>
</dbReference>
<accession>A0AAV1JLD4</accession>
<dbReference type="Proteomes" id="UP001497472">
    <property type="component" value="Unassembled WGS sequence"/>
</dbReference>
<comment type="subcellular location">
    <subcellularLocation>
        <location evidence="2">Mitochondrion inner membrane</location>
    </subcellularLocation>
</comment>
<proteinExistence type="inferred from homology"/>
<evidence type="ECO:0000256" key="24">
    <source>
        <dbReference type="ARBA" id="ARBA00049556"/>
    </source>
</evidence>
<evidence type="ECO:0000256" key="12">
    <source>
        <dbReference type="ARBA" id="ARBA00022946"/>
    </source>
</evidence>
<dbReference type="Pfam" id="PF00725">
    <property type="entry name" value="3HCDH"/>
    <property type="match status" value="1"/>
</dbReference>
<dbReference type="PANTHER" id="PTHR43612">
    <property type="entry name" value="TRIFUNCTIONAL ENZYME SUBUNIT ALPHA"/>
    <property type="match status" value="1"/>
</dbReference>
<reference evidence="45 46" key="1">
    <citation type="submission" date="2023-11" db="EMBL/GenBank/DDBJ databases">
        <authorList>
            <person name="Okamura Y."/>
        </authorList>
    </citation>
    <scope>NUCLEOTIDE SEQUENCE [LARGE SCALE GENOMIC DNA]</scope>
</reference>
<comment type="catalytic activity">
    <reaction evidence="29">
        <text>(3S)-hydroxyoctanoyl-CoA + NAD(+) = 3-oxooctanoyl-CoA + NADH + H(+)</text>
        <dbReference type="Rhea" id="RHEA:31195"/>
        <dbReference type="ChEBI" id="CHEBI:15378"/>
        <dbReference type="ChEBI" id="CHEBI:57540"/>
        <dbReference type="ChEBI" id="CHEBI:57945"/>
        <dbReference type="ChEBI" id="CHEBI:62617"/>
        <dbReference type="ChEBI" id="CHEBI:62619"/>
    </reaction>
    <physiologicalReaction direction="left-to-right" evidence="29">
        <dbReference type="Rhea" id="RHEA:31196"/>
    </physiologicalReaction>
</comment>
<keyword evidence="14" id="KW-0560">Oxidoreductase</keyword>
<dbReference type="GO" id="GO:0006635">
    <property type="term" value="P:fatty acid beta-oxidation"/>
    <property type="evidence" value="ECO:0007669"/>
    <property type="project" value="InterPro"/>
</dbReference>
<evidence type="ECO:0000256" key="9">
    <source>
        <dbReference type="ARBA" id="ARBA00022679"/>
    </source>
</evidence>
<evidence type="ECO:0000256" key="25">
    <source>
        <dbReference type="ARBA" id="ARBA00050222"/>
    </source>
</evidence>
<feature type="domain" description="3-hydroxyacyl-CoA dehydrogenase NAD binding" evidence="44">
    <location>
        <begin position="363"/>
        <end position="540"/>
    </location>
</feature>
<comment type="catalytic activity">
    <reaction evidence="1">
        <text>(3S)-hydroxyhexadecanoyl-CoA = (2E)-hexadecenoyl-CoA + H2O</text>
        <dbReference type="Rhea" id="RHEA:31163"/>
        <dbReference type="ChEBI" id="CHEBI:15377"/>
        <dbReference type="ChEBI" id="CHEBI:61526"/>
        <dbReference type="ChEBI" id="CHEBI:62613"/>
    </reaction>
    <physiologicalReaction direction="right-to-left" evidence="1">
        <dbReference type="Rhea" id="RHEA:31165"/>
    </physiologicalReaction>
</comment>
<dbReference type="GO" id="GO:0005743">
    <property type="term" value="C:mitochondrial inner membrane"/>
    <property type="evidence" value="ECO:0007669"/>
    <property type="project" value="UniProtKB-SubCell"/>
</dbReference>
<keyword evidence="16" id="KW-0443">Lipid metabolism</keyword>
<dbReference type="GO" id="GO:0004300">
    <property type="term" value="F:enoyl-CoA hydratase activity"/>
    <property type="evidence" value="ECO:0007669"/>
    <property type="project" value="UniProtKB-EC"/>
</dbReference>
<dbReference type="GO" id="GO:0016740">
    <property type="term" value="F:transferase activity"/>
    <property type="evidence" value="ECO:0007669"/>
    <property type="project" value="UniProtKB-KW"/>
</dbReference>
<evidence type="ECO:0000256" key="42">
    <source>
        <dbReference type="RuleBase" id="RU003707"/>
    </source>
</evidence>
<dbReference type="Gene3D" id="3.40.50.720">
    <property type="entry name" value="NAD(P)-binding Rossmann-like Domain"/>
    <property type="match status" value="1"/>
</dbReference>
<comment type="subunit">
    <text evidence="35">Heterotetramer of 2 alpha/HADHA and 2 beta/HADHB subunits; forms the mitochondrial trifunctional enzyme. Also purified as higher order heterooligomers including a 4 alpha/HADHA and 4 beta/HADHB heterooligomer which physiological significance remains unclear. The mitochondrial trifunctional enzyme interacts with MTLN.</text>
</comment>
<evidence type="ECO:0000256" key="35">
    <source>
        <dbReference type="ARBA" id="ARBA00062153"/>
    </source>
</evidence>
<evidence type="ECO:0000256" key="20">
    <source>
        <dbReference type="ARBA" id="ARBA00023268"/>
    </source>
</evidence>
<keyword evidence="20" id="KW-0511">Multifunctional enzyme</keyword>
<comment type="similarity">
    <text evidence="42">Belongs to the enoyl-CoA hydratase/isomerase family.</text>
</comment>
<evidence type="ECO:0000256" key="1">
    <source>
        <dbReference type="ARBA" id="ARBA00000469"/>
    </source>
</evidence>
<comment type="catalytic activity">
    <reaction evidence="31">
        <text>(3S)-hydroxytetradecanoyl-CoA + NAD(+) = 3-oxotetradecanoyl-CoA + NADH + H(+)</text>
        <dbReference type="Rhea" id="RHEA:31167"/>
        <dbReference type="ChEBI" id="CHEBI:15378"/>
        <dbReference type="ChEBI" id="CHEBI:57540"/>
        <dbReference type="ChEBI" id="CHEBI:57945"/>
        <dbReference type="ChEBI" id="CHEBI:62543"/>
        <dbReference type="ChEBI" id="CHEBI:62614"/>
    </reaction>
    <physiologicalReaction direction="left-to-right" evidence="31">
        <dbReference type="Rhea" id="RHEA:31168"/>
    </physiologicalReaction>
</comment>
<evidence type="ECO:0000256" key="10">
    <source>
        <dbReference type="ARBA" id="ARBA00022792"/>
    </source>
</evidence>
<evidence type="ECO:0000256" key="2">
    <source>
        <dbReference type="ARBA" id="ARBA00004273"/>
    </source>
</evidence>
<dbReference type="GO" id="GO:0016507">
    <property type="term" value="C:mitochondrial fatty acid beta-oxidation multienzyme complex"/>
    <property type="evidence" value="ECO:0007669"/>
    <property type="project" value="InterPro"/>
</dbReference>
<dbReference type="Gene3D" id="1.10.1040.50">
    <property type="match status" value="1"/>
</dbReference>
<dbReference type="InterPro" id="IPR006176">
    <property type="entry name" value="3-OHacyl-CoA_DH_NAD-bd"/>
</dbReference>
<evidence type="ECO:0000256" key="26">
    <source>
        <dbReference type="ARBA" id="ARBA00050446"/>
    </source>
</evidence>
<keyword evidence="9" id="KW-0808">Transferase</keyword>
<dbReference type="Gene3D" id="3.90.226.10">
    <property type="entry name" value="2-enoyl-CoA Hydratase, Chain A, domain 1"/>
    <property type="match status" value="1"/>
</dbReference>
<evidence type="ECO:0000256" key="36">
    <source>
        <dbReference type="ARBA" id="ARBA00066806"/>
    </source>
</evidence>
<evidence type="ECO:0000256" key="23">
    <source>
        <dbReference type="ARBA" id="ARBA00048361"/>
    </source>
</evidence>
<comment type="caution">
    <text evidence="45">The sequence shown here is derived from an EMBL/GenBank/DDBJ whole genome shotgun (WGS) entry which is preliminary data.</text>
</comment>
<dbReference type="NCBIfam" id="TIGR02441">
    <property type="entry name" value="fa_ox_alpha_mit"/>
    <property type="match status" value="1"/>
</dbReference>
<evidence type="ECO:0000256" key="6">
    <source>
        <dbReference type="ARBA" id="ARBA00012076"/>
    </source>
</evidence>
<dbReference type="InterPro" id="IPR029045">
    <property type="entry name" value="ClpP/crotonase-like_dom_sf"/>
</dbReference>
<evidence type="ECO:0000256" key="17">
    <source>
        <dbReference type="ARBA" id="ARBA00023128"/>
    </source>
</evidence>
<evidence type="ECO:0000256" key="29">
    <source>
        <dbReference type="ARBA" id="ARBA00052224"/>
    </source>
</evidence>
<comment type="similarity">
    <text evidence="5">In the N-terminal section; belongs to the enoyl-CoA hydratase/isomerase family.</text>
</comment>
<comment type="catalytic activity">
    <reaction evidence="21">
        <text>a (3S)-3-hydroxyacyl-CoA = a (2E)-enoyl-CoA + H2O</text>
        <dbReference type="Rhea" id="RHEA:16105"/>
        <dbReference type="ChEBI" id="CHEBI:15377"/>
        <dbReference type="ChEBI" id="CHEBI:57318"/>
        <dbReference type="ChEBI" id="CHEBI:58856"/>
        <dbReference type="EC" id="4.2.1.17"/>
    </reaction>
    <physiologicalReaction direction="right-to-left" evidence="21">
        <dbReference type="Rhea" id="RHEA:16107"/>
    </physiologicalReaction>
</comment>
<evidence type="ECO:0000256" key="22">
    <source>
        <dbReference type="ARBA" id="ARBA00047613"/>
    </source>
</evidence>
<gene>
    <name evidence="45" type="ORF">LNINA_LOCUS9236</name>
</gene>
<evidence type="ECO:0000256" key="31">
    <source>
        <dbReference type="ARBA" id="ARBA00052834"/>
    </source>
</evidence>
<feature type="site" description="Important for long-chain enoyl-CoA hydratase activity" evidence="41">
    <location>
        <position position="172"/>
    </location>
</feature>
<evidence type="ECO:0000256" key="11">
    <source>
        <dbReference type="ARBA" id="ARBA00022832"/>
    </source>
</evidence>
<evidence type="ECO:0000256" key="8">
    <source>
        <dbReference type="ARBA" id="ARBA00022553"/>
    </source>
</evidence>
<evidence type="ECO:0000256" key="18">
    <source>
        <dbReference type="ARBA" id="ARBA00023136"/>
    </source>
</evidence>
<evidence type="ECO:0000256" key="3">
    <source>
        <dbReference type="ARBA" id="ARBA00005005"/>
    </source>
</evidence>
<keyword evidence="11" id="KW-0276">Fatty acid metabolism</keyword>
<evidence type="ECO:0000256" key="19">
    <source>
        <dbReference type="ARBA" id="ARBA00023239"/>
    </source>
</evidence>
<dbReference type="InterPro" id="IPR036291">
    <property type="entry name" value="NAD(P)-bd_dom_sf"/>
</dbReference>
<feature type="site" description="Important for hydroxyacyl-coenzyme A dehydrogenase activity" evidence="41">
    <location>
        <position position="497"/>
    </location>
</feature>
<sequence length="777" mass="84319">MSHSKMFNALKILKQHNNKNFLKRLHGRTFAAAAASNVHTKCKLVNGVYVITLDSPNVKVNSLNSAVINEVKNIVNEVERNPSIEAAVLISGKPGCFIAGADISMFEQCTTKEDLVELSRDGHVIFKKMESLKKPIVAAIQGSCLGGGLETALACHYRIAVKDSKTAFALPEVMLGLLPGGGGTQRLPQLTSVPTTLDLALTGKTIKADKAKKLGIVDLLVSPLGPGMSNPQENTMKYLENVAVQIAKDIASGKIKTERKKGMMDKIMGTAMQWDFVKNFIFNKAKEQVMKASRGLYPAPLKILEVIRVGVDKGPNAGYEAEAQAFGELAMTSQSKGLIGLFRGQTECKKNRFGKPQVDVKTLAVLGAGLMGAGIVQVSIDKGYNVVMKDATNAGLYRGLGQVQNGLANAVKRKRISSLQKDKYISNLLPTLDYAKFNNADCVIEAVFEDISVKHKVIKEIEAVVPKHCIIATNTSAIPISKIAAGSSRPEKVIGMHYFSPVDRMQLLEIIRHPGTSDDTAAAAVDIGLKQGKVVITVGDGPGFYTTRILSTMLSEAVRLLQEGLDPKDLDKRTKDFGFPVGAATLADEVGIDVGAHIAADLSKAFADRISGGDLGIMQDLVKLGFMGRKTGKGFYVYEKGSKNKEVNLDAMQMLKEKYSLEPRGSVAPEDQQLRMVSRFVNEAVLSLEETILHSPQEGDVGAVFGLGFPPFTGGPFRWVDQYGADKLVKKMEEFHSLYGAPFKPAQTLIDMAKDKVTRADIKCEKILFKCKLERQD</sequence>
<dbReference type="InterPro" id="IPR018376">
    <property type="entry name" value="Enoyl-CoA_hyd/isom_CS"/>
</dbReference>
<evidence type="ECO:0000256" key="7">
    <source>
        <dbReference type="ARBA" id="ARBA00022481"/>
    </source>
</evidence>
<dbReference type="FunFam" id="3.40.50.720:FF:000009">
    <property type="entry name" value="Fatty oxidation complex, alpha subunit"/>
    <property type="match status" value="1"/>
</dbReference>
<dbReference type="InterPro" id="IPR012803">
    <property type="entry name" value="Fa_ox_alpha_mit"/>
</dbReference>
<evidence type="ECO:0000256" key="38">
    <source>
        <dbReference type="ARBA" id="ARBA00077617"/>
    </source>
</evidence>
<keyword evidence="15" id="KW-0520">NAD</keyword>
<comment type="catalytic activity">
    <reaction evidence="27">
        <text>a 4-saturated-(3S)-3-hydroxyacyl-CoA = a (3E)-enoyl-CoA + H2O</text>
        <dbReference type="Rhea" id="RHEA:20724"/>
        <dbReference type="ChEBI" id="CHEBI:15377"/>
        <dbReference type="ChEBI" id="CHEBI:58521"/>
        <dbReference type="ChEBI" id="CHEBI:137480"/>
        <dbReference type="EC" id="4.2.1.17"/>
    </reaction>
    <physiologicalReaction direction="right-to-left" evidence="27">
        <dbReference type="Rhea" id="RHEA:20726"/>
    </physiologicalReaction>
</comment>
<comment type="catalytic activity">
    <reaction evidence="25">
        <text>1'-[1,2-di-(9Z,12Z-octadecadienoyl)-sn-glycero-3-phospho]-3'-[1-(9Z,12Z-octadecadienoyl)-sn-glycero-3-phospho]-glycerol + (9Z,12Z)-octadecadienoyl-CoA = 1',3'-bis-[1,2-di-(9Z,12Z-octadecadienoyl)-sn-glycero-3-phospho]-glycerol + CoA</text>
        <dbReference type="Rhea" id="RHEA:43672"/>
        <dbReference type="ChEBI" id="CHEBI:57287"/>
        <dbReference type="ChEBI" id="CHEBI:57383"/>
        <dbReference type="ChEBI" id="CHEBI:83580"/>
        <dbReference type="ChEBI" id="CHEBI:83581"/>
    </reaction>
    <physiologicalReaction direction="left-to-right" evidence="25">
        <dbReference type="Rhea" id="RHEA:43673"/>
    </physiologicalReaction>
</comment>
<evidence type="ECO:0000313" key="45">
    <source>
        <dbReference type="EMBL" id="CAK1549982.1"/>
    </source>
</evidence>
<evidence type="ECO:0000256" key="27">
    <source>
        <dbReference type="ARBA" id="ARBA00051215"/>
    </source>
</evidence>
<comment type="catalytic activity">
    <reaction evidence="28">
        <text>(3S)-hydroxyoctanoyl-CoA = (2E)-octenoyl-CoA + H2O</text>
        <dbReference type="Rhea" id="RHEA:31199"/>
        <dbReference type="ChEBI" id="CHEBI:15377"/>
        <dbReference type="ChEBI" id="CHEBI:62242"/>
        <dbReference type="ChEBI" id="CHEBI:62617"/>
    </reaction>
    <physiologicalReaction direction="right-to-left" evidence="28">
        <dbReference type="Rhea" id="RHEA:31201"/>
    </physiologicalReaction>
</comment>
<evidence type="ECO:0000256" key="30">
    <source>
        <dbReference type="ARBA" id="ARBA00052711"/>
    </source>
</evidence>
<evidence type="ECO:0000259" key="43">
    <source>
        <dbReference type="Pfam" id="PF00725"/>
    </source>
</evidence>
<comment type="pathway">
    <text evidence="3">Lipid metabolism; fatty acid beta-oxidation.</text>
</comment>
<evidence type="ECO:0000256" key="28">
    <source>
        <dbReference type="ARBA" id="ARBA00051877"/>
    </source>
</evidence>
<evidence type="ECO:0000256" key="39">
    <source>
        <dbReference type="ARBA" id="ARBA00083277"/>
    </source>
</evidence>
<comment type="catalytic activity">
    <reaction evidence="23">
        <text>(3S)-hydroxydecanoyl-CoA + NAD(+) = 3-oxodecanoyl-CoA + NADH + H(+)</text>
        <dbReference type="Rhea" id="RHEA:31187"/>
        <dbReference type="ChEBI" id="CHEBI:15378"/>
        <dbReference type="ChEBI" id="CHEBI:57540"/>
        <dbReference type="ChEBI" id="CHEBI:57945"/>
        <dbReference type="ChEBI" id="CHEBI:62548"/>
        <dbReference type="ChEBI" id="CHEBI:62616"/>
    </reaction>
    <physiologicalReaction direction="left-to-right" evidence="23">
        <dbReference type="Rhea" id="RHEA:31188"/>
    </physiologicalReaction>
</comment>
<evidence type="ECO:0000256" key="34">
    <source>
        <dbReference type="ARBA" id="ARBA00052989"/>
    </source>
</evidence>
<comment type="catalytic activity">
    <reaction evidence="26">
        <text>a long-chain (3S)-3-hydroxy fatty acyl-CoA + NAD(+) = a long-chain 3-oxo-fatty acyl-CoA + NADH + H(+)</text>
        <dbReference type="Rhea" id="RHEA:52656"/>
        <dbReference type="ChEBI" id="CHEBI:15378"/>
        <dbReference type="ChEBI" id="CHEBI:57540"/>
        <dbReference type="ChEBI" id="CHEBI:57945"/>
        <dbReference type="ChEBI" id="CHEBI:136757"/>
        <dbReference type="ChEBI" id="CHEBI:136758"/>
        <dbReference type="EC" id="1.1.1.211"/>
    </reaction>
    <physiologicalReaction direction="left-to-right" evidence="26">
        <dbReference type="Rhea" id="RHEA:52657"/>
    </physiologicalReaction>
</comment>
<evidence type="ECO:0000256" key="4">
    <source>
        <dbReference type="ARBA" id="ARBA00007005"/>
    </source>
</evidence>
<dbReference type="FunFam" id="3.90.226.10:FF:000011">
    <property type="entry name" value="Fatty acid oxidation complex subunit alpha"/>
    <property type="match status" value="1"/>
</dbReference>
<evidence type="ECO:0000256" key="21">
    <source>
        <dbReference type="ARBA" id="ARBA00035854"/>
    </source>
</evidence>
<dbReference type="CDD" id="cd06558">
    <property type="entry name" value="crotonase-like"/>
    <property type="match status" value="1"/>
</dbReference>
<dbReference type="InterPro" id="IPR008927">
    <property type="entry name" value="6-PGluconate_DH-like_C_sf"/>
</dbReference>
<evidence type="ECO:0000259" key="44">
    <source>
        <dbReference type="Pfam" id="PF02737"/>
    </source>
</evidence>
<dbReference type="Pfam" id="PF02737">
    <property type="entry name" value="3HCDH_N"/>
    <property type="match status" value="1"/>
</dbReference>
<evidence type="ECO:0000256" key="32">
    <source>
        <dbReference type="ARBA" id="ARBA00052860"/>
    </source>
</evidence>
<keyword evidence="13" id="KW-0007">Acetylation</keyword>
<evidence type="ECO:0000256" key="40">
    <source>
        <dbReference type="PIRSR" id="PIRSR612803-1"/>
    </source>
</evidence>
<dbReference type="SUPFAM" id="SSF51735">
    <property type="entry name" value="NAD(P)-binding Rossmann-fold domains"/>
    <property type="match status" value="1"/>
</dbReference>